<dbReference type="EMBL" id="CM010722">
    <property type="protein sequence ID" value="RZC75392.1"/>
    <property type="molecule type" value="Genomic_DNA"/>
</dbReference>
<dbReference type="Gramene" id="RZC75392">
    <property type="protein sequence ID" value="RZC75392"/>
    <property type="gene ID" value="C5167_050874"/>
</dbReference>
<organism evidence="1 2">
    <name type="scientific">Papaver somniferum</name>
    <name type="common">Opium poppy</name>
    <dbReference type="NCBI Taxonomy" id="3469"/>
    <lineage>
        <taxon>Eukaryota</taxon>
        <taxon>Viridiplantae</taxon>
        <taxon>Streptophyta</taxon>
        <taxon>Embryophyta</taxon>
        <taxon>Tracheophyta</taxon>
        <taxon>Spermatophyta</taxon>
        <taxon>Magnoliopsida</taxon>
        <taxon>Ranunculales</taxon>
        <taxon>Papaveraceae</taxon>
        <taxon>Papaveroideae</taxon>
        <taxon>Papaver</taxon>
    </lineage>
</organism>
<proteinExistence type="predicted"/>
<protein>
    <submittedName>
        <fullName evidence="1">Uncharacterized protein</fullName>
    </submittedName>
</protein>
<accession>A0A4Y7KSL8</accession>
<sequence length="75" mass="8355">MVEKLMSVMLMELDMDQAVRFCCCCCGGRWVAAEDEYSGLFQRPQGAVSSSMLGLEAVNGSLDDFSFEDFHCLNE</sequence>
<evidence type="ECO:0000313" key="1">
    <source>
        <dbReference type="EMBL" id="RZC75392.1"/>
    </source>
</evidence>
<keyword evidence="2" id="KW-1185">Reference proteome</keyword>
<evidence type="ECO:0000313" key="2">
    <source>
        <dbReference type="Proteomes" id="UP000316621"/>
    </source>
</evidence>
<reference evidence="1 2" key="1">
    <citation type="journal article" date="2018" name="Science">
        <title>The opium poppy genome and morphinan production.</title>
        <authorList>
            <person name="Guo L."/>
            <person name="Winzer T."/>
            <person name="Yang X."/>
            <person name="Li Y."/>
            <person name="Ning Z."/>
            <person name="He Z."/>
            <person name="Teodor R."/>
            <person name="Lu Y."/>
            <person name="Bowser T.A."/>
            <person name="Graham I.A."/>
            <person name="Ye K."/>
        </authorList>
    </citation>
    <scope>NUCLEOTIDE SEQUENCE [LARGE SCALE GENOMIC DNA]</scope>
    <source>
        <strain evidence="2">cv. HN1</strain>
        <tissue evidence="1">Leaves</tissue>
    </source>
</reference>
<name>A0A4Y7KSL8_PAPSO</name>
<dbReference type="Proteomes" id="UP000316621">
    <property type="component" value="Chromosome 8"/>
</dbReference>
<dbReference type="AlphaFoldDB" id="A0A4Y7KSL8"/>
<gene>
    <name evidence="1" type="ORF">C5167_050874</name>
</gene>